<feature type="transmembrane region" description="Helical" evidence="3">
    <location>
        <begin position="826"/>
        <end position="849"/>
    </location>
</feature>
<reference evidence="4 5" key="1">
    <citation type="submission" date="2020-08" db="EMBL/GenBank/DDBJ databases">
        <title>Sequencing the genomes of 1000 actinobacteria strains.</title>
        <authorList>
            <person name="Klenk H.-P."/>
        </authorList>
    </citation>
    <scope>NUCLEOTIDE SEQUENCE [LARGE SCALE GENOMIC DNA]</scope>
    <source>
        <strain evidence="4 5">DSM 43768</strain>
    </source>
</reference>
<feature type="transmembrane region" description="Helical" evidence="3">
    <location>
        <begin position="425"/>
        <end position="447"/>
    </location>
</feature>
<feature type="transmembrane region" description="Helical" evidence="3">
    <location>
        <begin position="620"/>
        <end position="638"/>
    </location>
</feature>
<feature type="coiled-coil region" evidence="1">
    <location>
        <begin position="35"/>
        <end position="62"/>
    </location>
</feature>
<proteinExistence type="predicted"/>
<feature type="transmembrane region" description="Helical" evidence="3">
    <location>
        <begin position="1313"/>
        <end position="1332"/>
    </location>
</feature>
<feature type="transmembrane region" description="Helical" evidence="3">
    <location>
        <begin position="567"/>
        <end position="585"/>
    </location>
</feature>
<feature type="transmembrane region" description="Helical" evidence="3">
    <location>
        <begin position="797"/>
        <end position="814"/>
    </location>
</feature>
<feature type="transmembrane region" description="Helical" evidence="3">
    <location>
        <begin position="905"/>
        <end position="923"/>
    </location>
</feature>
<keyword evidence="1" id="KW-0175">Coiled coil</keyword>
<sequence>MDWPNCPACGTALAGSVDACPECRLLLHGPAATVYLEASAALSELERRRTELLRRREEALAGMRAAGTATPAQTVAEAVETALPGVVPSEVVLTGAGAAGAGAGEAVRTGTGPAGAGRGEAGQAGDASPDGVVSGGMLGVPAGSAPAAEGGRKPRRDLSHRAVQNLLLLLGGTLLSIAAVVFTLVSWQVPALRALILTVFTVAVLAAPWVLVRRRLVATAETVALLGLVLIPLDGVAVMQVFDGGGAGEGPGLDPLWGHALSAAALSVVWAGYAWRTPLRLPTPVAIALAQAPLPLAALAIGSVTAPGPDASGLVPGPDGSGLVPGPDGSGLVPSLGRVADAPGLGWLADAPGLAWLAGALVVTAAFDLVLWQVARRARAAAEYVTTAVAGSVAWAGGTGLAAYVTVTASGGLVPLPVSDLGPTLAIVNLMPAMTLVFGIASAVAILWAAATQGRTARLVIAACAALAAVGACCAVPASVVGASWQAAVVAGGGLLVLAAAFRMPVRLRDGVRAGGGLVLAVAACWNAHVVIAVAVGPLGWLTSAWGERAGRASDLLAPGVRWDGTGAAPVVMAAVAAGLALVPPRGELWTPGLRRTLCLVTGSLAVLTGAVAAGLPYEVVLGVLVALAGALLWTAAASTDGYAAPLWLGVYLAGLAMGWAVADREAGVAVAGGLLVVLAGCAVAARPRVVQAVGGAGATLAAAVLAWALFGSGMAAAPAMLGVRAGTLVVTRPSRKLAAAVVRARRTSATVALGFLDRLSRLVRPGGRTAAEAAAMGVGLLALAQVLFGAAAVEGMEALLLAIGAVLAAASAWRRPRGAWRTVAAAEACVLAVLAPLPLSGAVMPALVGPYGWLTHAWAGAAEGAREALSPSGPWQAQPLLMPVLVLAAVAGVLAAWARWGRRAAMGVAGIAFPVAATTLPVVAGVPYWAALAFLVALTAGLALWSAVSRSAAGGASLWTATLVVSWSLADRTATLAVLAAIVVTGLLCAVRGRGSPVTSVAATVTGLAVGAESVAAALSGGLGEADAALVLLLVVVLLSRAAAMPVLPSAVAGPLGAAALVLWPVAMVLAQDVARLSLVLAVGGLALAASAGRLDGWRPEGGRLRGGRPEGGWLTGGVRAAAYAVAGVASGVAILPHVPVWMEVMGFPYTRVGRPWREYFGGWLPHPEVWDVGRPMVAGFGFERVEVVTALGVGVFVVATAVLMARRLRGGVAARSVATVAVPLCLGLVPPAAELAYPWVLVFHGVVLVALTVQAVTGVRAGAAGVMALVAGAHVVAWSLDVEAYTPVMLAGVAVLGMAAAAVARGEAARAGAAATATVAAGGLAAAWSLSAGLTVEQAAFAVLAVATLALLTATRLTTLTPPASAPGVTASSLASALDTTARSAAASVPRTTARPLADRWAWAAIGAEVAGWGLAVAGVVMAGGDQELLDAALACAGLLALGVALRRDRRLAVWPGLGLLQVALWLRLALSGVTAPEAYTVPLTAGALVAAWLARRRDPGISSWTGYGAALALTFLPSVYAAWNDPGLARPLLLGLAAFAATLAGAWARLQAPLILGGTVLVVTAAHEFAPALAELMGQGPRWLPIAVAGAFLLFTGATYEHRLRDLRRIRRLIVRMR</sequence>
<feature type="transmembrane region" description="Helical" evidence="3">
    <location>
        <begin position="1286"/>
        <end position="1306"/>
    </location>
</feature>
<keyword evidence="3" id="KW-0472">Membrane</keyword>
<feature type="transmembrane region" description="Helical" evidence="3">
    <location>
        <begin position="977"/>
        <end position="994"/>
    </location>
</feature>
<feature type="transmembrane region" description="Helical" evidence="3">
    <location>
        <begin position="645"/>
        <end position="663"/>
    </location>
</feature>
<feature type="transmembrane region" description="Helical" evidence="3">
    <location>
        <begin position="485"/>
        <end position="506"/>
    </location>
</feature>
<keyword evidence="3" id="KW-0812">Transmembrane</keyword>
<feature type="transmembrane region" description="Helical" evidence="3">
    <location>
        <begin position="1557"/>
        <end position="1580"/>
    </location>
</feature>
<feature type="transmembrane region" description="Helical" evidence="3">
    <location>
        <begin position="1455"/>
        <end position="1473"/>
    </location>
</feature>
<feature type="transmembrane region" description="Helical" evidence="3">
    <location>
        <begin position="1262"/>
        <end position="1280"/>
    </location>
</feature>
<feature type="transmembrane region" description="Helical" evidence="3">
    <location>
        <begin position="597"/>
        <end position="614"/>
    </location>
</feature>
<feature type="transmembrane region" description="Helical" evidence="3">
    <location>
        <begin position="1431"/>
        <end position="1448"/>
    </location>
</feature>
<feature type="transmembrane region" description="Helical" evidence="3">
    <location>
        <begin position="881"/>
        <end position="898"/>
    </location>
</feature>
<feature type="transmembrane region" description="Helical" evidence="3">
    <location>
        <begin position="1214"/>
        <end position="1231"/>
    </location>
</feature>
<dbReference type="EMBL" id="JACHMI010000001">
    <property type="protein sequence ID" value="MBB6547849.1"/>
    <property type="molecule type" value="Genomic_DNA"/>
</dbReference>
<keyword evidence="5" id="KW-1185">Reference proteome</keyword>
<feature type="transmembrane region" description="Helical" evidence="3">
    <location>
        <begin position="191"/>
        <end position="211"/>
    </location>
</feature>
<feature type="compositionally biased region" description="Gly residues" evidence="2">
    <location>
        <begin position="112"/>
        <end position="122"/>
    </location>
</feature>
<feature type="transmembrane region" description="Helical" evidence="3">
    <location>
        <begin position="1237"/>
        <end position="1255"/>
    </location>
</feature>
<dbReference type="RefSeq" id="WP_185102443.1">
    <property type="nucleotide sequence ID" value="NZ_BAAAXY010000225.1"/>
</dbReference>
<evidence type="ECO:0000256" key="3">
    <source>
        <dbReference type="SAM" id="Phobius"/>
    </source>
</evidence>
<feature type="transmembrane region" description="Helical" evidence="3">
    <location>
        <begin position="287"/>
        <end position="306"/>
    </location>
</feature>
<feature type="transmembrane region" description="Helical" evidence="3">
    <location>
        <begin position="1479"/>
        <end position="1497"/>
    </location>
</feature>
<feature type="transmembrane region" description="Helical" evidence="3">
    <location>
        <begin position="1052"/>
        <end position="1072"/>
    </location>
</feature>
<feature type="region of interest" description="Disordered" evidence="2">
    <location>
        <begin position="102"/>
        <end position="128"/>
    </location>
</feature>
<feature type="transmembrane region" description="Helical" evidence="3">
    <location>
        <begin position="353"/>
        <end position="372"/>
    </location>
</feature>
<feature type="transmembrane region" description="Helical" evidence="3">
    <location>
        <begin position="1509"/>
        <end position="1526"/>
    </location>
</feature>
<comment type="caution">
    <text evidence="4">The sequence shown here is derived from an EMBL/GenBank/DDBJ whole genome shotgun (WGS) entry which is preliminary data.</text>
</comment>
<evidence type="ECO:0000256" key="2">
    <source>
        <dbReference type="SAM" id="MobiDB-lite"/>
    </source>
</evidence>
<feature type="transmembrane region" description="Helical" evidence="3">
    <location>
        <begin position="669"/>
        <end position="686"/>
    </location>
</feature>
<feature type="transmembrane region" description="Helical" evidence="3">
    <location>
        <begin position="1078"/>
        <end position="1098"/>
    </location>
</feature>
<name>A0A7X0NQT9_9ACTN</name>
<feature type="transmembrane region" description="Helical" evidence="3">
    <location>
        <begin position="693"/>
        <end position="718"/>
    </location>
</feature>
<feature type="transmembrane region" description="Helical" evidence="3">
    <location>
        <begin position="1586"/>
        <end position="1605"/>
    </location>
</feature>
<feature type="transmembrane region" description="Helical" evidence="3">
    <location>
        <begin position="257"/>
        <end position="275"/>
    </location>
</feature>
<dbReference type="InterPro" id="IPR058062">
    <property type="entry name" value="SCO7613_C"/>
</dbReference>
<evidence type="ECO:0000313" key="5">
    <source>
        <dbReference type="Proteomes" id="UP000565579"/>
    </source>
</evidence>
<dbReference type="Proteomes" id="UP000565579">
    <property type="component" value="Unassembled WGS sequence"/>
</dbReference>
<evidence type="ECO:0000313" key="4">
    <source>
        <dbReference type="EMBL" id="MBB6547849.1"/>
    </source>
</evidence>
<feature type="transmembrane region" description="Helical" evidence="3">
    <location>
        <begin position="518"/>
        <end position="547"/>
    </location>
</feature>
<feature type="transmembrane region" description="Helical" evidence="3">
    <location>
        <begin position="1338"/>
        <end position="1356"/>
    </location>
</feature>
<feature type="transmembrane region" description="Helical" evidence="3">
    <location>
        <begin position="1119"/>
        <end position="1140"/>
    </location>
</feature>
<evidence type="ECO:0000256" key="1">
    <source>
        <dbReference type="SAM" id="Coils"/>
    </source>
</evidence>
<feature type="transmembrane region" description="Helical" evidence="3">
    <location>
        <begin position="1532"/>
        <end position="1550"/>
    </location>
</feature>
<feature type="transmembrane region" description="Helical" evidence="3">
    <location>
        <begin position="459"/>
        <end position="479"/>
    </location>
</feature>
<feature type="transmembrane region" description="Helical" evidence="3">
    <location>
        <begin position="223"/>
        <end position="242"/>
    </location>
</feature>
<feature type="transmembrane region" description="Helical" evidence="3">
    <location>
        <begin position="953"/>
        <end position="971"/>
    </location>
</feature>
<keyword evidence="3" id="KW-1133">Transmembrane helix</keyword>
<feature type="transmembrane region" description="Helical" evidence="3">
    <location>
        <begin position="384"/>
        <end position="405"/>
    </location>
</feature>
<gene>
    <name evidence="4" type="ORF">HD593_002644</name>
</gene>
<accession>A0A7X0NQT9</accession>
<feature type="transmembrane region" description="Helical" evidence="3">
    <location>
        <begin position="1403"/>
        <end position="1425"/>
    </location>
</feature>
<organism evidence="4 5">
    <name type="scientific">Nonomuraea rubra</name>
    <dbReference type="NCBI Taxonomy" id="46180"/>
    <lineage>
        <taxon>Bacteria</taxon>
        <taxon>Bacillati</taxon>
        <taxon>Actinomycetota</taxon>
        <taxon>Actinomycetes</taxon>
        <taxon>Streptosporangiales</taxon>
        <taxon>Streptosporangiaceae</taxon>
        <taxon>Nonomuraea</taxon>
    </lineage>
</organism>
<feature type="transmembrane region" description="Helical" evidence="3">
    <location>
        <begin position="1027"/>
        <end position="1045"/>
    </location>
</feature>
<dbReference type="NCBIfam" id="NF047321">
    <property type="entry name" value="SCO7613_CTERM"/>
    <property type="match status" value="1"/>
</dbReference>
<feature type="transmembrane region" description="Helical" evidence="3">
    <location>
        <begin position="162"/>
        <end position="185"/>
    </location>
</feature>
<feature type="transmembrane region" description="Helical" evidence="3">
    <location>
        <begin position="1189"/>
        <end position="1207"/>
    </location>
</feature>
<protein>
    <submittedName>
        <fullName evidence="4">Uncharacterized protein</fullName>
    </submittedName>
</protein>